<evidence type="ECO:0000256" key="17">
    <source>
        <dbReference type="RuleBase" id="RU003297"/>
    </source>
</evidence>
<dbReference type="CTD" id="4538"/>
<feature type="transmembrane region" description="Helical" evidence="17">
    <location>
        <begin position="16"/>
        <end position="36"/>
    </location>
</feature>
<keyword evidence="6 17" id="KW-0813">Transport</keyword>
<feature type="transmembrane region" description="Helical" evidence="17">
    <location>
        <begin position="48"/>
        <end position="72"/>
    </location>
</feature>
<feature type="domain" description="NADH:ubiquinone oxidoreductase chain 4 N-terminal" evidence="19">
    <location>
        <begin position="1"/>
        <end position="99"/>
    </location>
</feature>
<dbReference type="InterPro" id="IPR003918">
    <property type="entry name" value="NADH_UbQ_OxRdtase"/>
</dbReference>
<evidence type="ECO:0000256" key="12">
    <source>
        <dbReference type="ARBA" id="ARBA00023027"/>
    </source>
</evidence>
<feature type="transmembrane region" description="Helical" evidence="17">
    <location>
        <begin position="242"/>
        <end position="261"/>
    </location>
</feature>
<comment type="catalytic activity">
    <reaction evidence="16 17">
        <text>a ubiquinone + NADH + 5 H(+)(in) = a ubiquinol + NAD(+) + 4 H(+)(out)</text>
        <dbReference type="Rhea" id="RHEA:29091"/>
        <dbReference type="Rhea" id="RHEA-COMP:9565"/>
        <dbReference type="Rhea" id="RHEA-COMP:9566"/>
        <dbReference type="ChEBI" id="CHEBI:15378"/>
        <dbReference type="ChEBI" id="CHEBI:16389"/>
        <dbReference type="ChEBI" id="CHEBI:17976"/>
        <dbReference type="ChEBI" id="CHEBI:57540"/>
        <dbReference type="ChEBI" id="CHEBI:57945"/>
        <dbReference type="EC" id="7.1.1.2"/>
    </reaction>
</comment>
<dbReference type="PANTHER" id="PTHR43507:SF20">
    <property type="entry name" value="NADH-UBIQUINONE OXIDOREDUCTASE CHAIN 4"/>
    <property type="match status" value="1"/>
</dbReference>
<evidence type="ECO:0000256" key="5">
    <source>
        <dbReference type="ARBA" id="ARBA00021006"/>
    </source>
</evidence>
<feature type="transmembrane region" description="Helical" evidence="17">
    <location>
        <begin position="84"/>
        <end position="101"/>
    </location>
</feature>
<reference evidence="20" key="1">
    <citation type="journal article" date="2008" name="BMC Genomics">
        <title>Comparative and phylogenomic studies on the mitochondrial genomes of Pentatomomorpha (Insecta: Hemiptera: Heteroptera).</title>
        <authorList>
            <person name="Hua J."/>
            <person name="Li M."/>
            <person name="Dong P."/>
            <person name="Cui Y."/>
            <person name="Xie Q."/>
            <person name="Bu W."/>
        </authorList>
    </citation>
    <scope>NUCLEOTIDE SEQUENCE</scope>
</reference>
<dbReference type="GeneID" id="7671952"/>
<feature type="domain" description="NADH:quinone oxidoreductase/Mrp antiporter transmembrane" evidence="18">
    <location>
        <begin position="104"/>
        <end position="385"/>
    </location>
</feature>
<organism evidence="20">
    <name type="scientific">Coptosoma bifarium</name>
    <name type="common">Stink bug</name>
    <dbReference type="NCBI Taxonomy" id="1589673"/>
    <lineage>
        <taxon>Eukaryota</taxon>
        <taxon>Metazoa</taxon>
        <taxon>Ecdysozoa</taxon>
        <taxon>Arthropoda</taxon>
        <taxon>Hexapoda</taxon>
        <taxon>Insecta</taxon>
        <taxon>Pterygota</taxon>
        <taxon>Neoptera</taxon>
        <taxon>Paraneoptera</taxon>
        <taxon>Hemiptera</taxon>
        <taxon>Heteroptera</taxon>
        <taxon>Panheteroptera</taxon>
        <taxon>Pentatomomorpha</taxon>
        <taxon>Pentatomoidea</taxon>
        <taxon>Plataspidae</taxon>
        <taxon>Coptosoma</taxon>
    </lineage>
</organism>
<dbReference type="Pfam" id="PF01059">
    <property type="entry name" value="Oxidored_q5_N"/>
    <property type="match status" value="1"/>
</dbReference>
<dbReference type="GO" id="GO:0003954">
    <property type="term" value="F:NADH dehydrogenase activity"/>
    <property type="evidence" value="ECO:0007669"/>
    <property type="project" value="TreeGrafter"/>
</dbReference>
<evidence type="ECO:0000256" key="2">
    <source>
        <dbReference type="ARBA" id="ARBA00004225"/>
    </source>
</evidence>
<evidence type="ECO:0000256" key="8">
    <source>
        <dbReference type="ARBA" id="ARBA00022692"/>
    </source>
</evidence>
<accession>B7SM96</accession>
<evidence type="ECO:0000256" key="9">
    <source>
        <dbReference type="ARBA" id="ARBA00022967"/>
    </source>
</evidence>
<keyword evidence="10 17" id="KW-0249">Electron transport</keyword>
<geneLocation type="mitochondrion" evidence="20"/>
<dbReference type="AlphaFoldDB" id="B7SM96"/>
<feature type="transmembrane region" description="Helical" evidence="17">
    <location>
        <begin position="211"/>
        <end position="230"/>
    </location>
</feature>
<feature type="transmembrane region" description="Helical" evidence="17">
    <location>
        <begin position="268"/>
        <end position="287"/>
    </location>
</feature>
<dbReference type="InterPro" id="IPR001750">
    <property type="entry name" value="ND/Mrp_TM"/>
</dbReference>
<protein>
    <recommendedName>
        <fullName evidence="5 17">NADH-ubiquinone oxidoreductase chain 4</fullName>
        <ecNumber evidence="4 17">7.1.1.2</ecNumber>
    </recommendedName>
</protein>
<keyword evidence="9" id="KW-1278">Translocase</keyword>
<evidence type="ECO:0000256" key="3">
    <source>
        <dbReference type="ARBA" id="ARBA00009025"/>
    </source>
</evidence>
<comment type="function">
    <text evidence="1">Core subunit of the mitochondrial membrane respiratory chain NADH dehydrogenase (Complex I) that is believed to belong to the minimal assembly required for catalysis. Complex I functions in the transfer of electrons from NADH to the respiratory chain. The immediate electron acceptor for the enzyme is believed to be ubiquinone.</text>
</comment>
<gene>
    <name evidence="20" type="primary">ND4</name>
</gene>
<dbReference type="GO" id="GO:0042773">
    <property type="term" value="P:ATP synthesis coupled electron transport"/>
    <property type="evidence" value="ECO:0007669"/>
    <property type="project" value="InterPro"/>
</dbReference>
<feature type="transmembrane region" description="Helical" evidence="17">
    <location>
        <begin position="376"/>
        <end position="397"/>
    </location>
</feature>
<dbReference type="PANTHER" id="PTHR43507">
    <property type="entry name" value="NADH-UBIQUINONE OXIDOREDUCTASE CHAIN 4"/>
    <property type="match status" value="1"/>
</dbReference>
<evidence type="ECO:0000256" key="13">
    <source>
        <dbReference type="ARBA" id="ARBA00023075"/>
    </source>
</evidence>
<evidence type="ECO:0000256" key="10">
    <source>
        <dbReference type="ARBA" id="ARBA00022982"/>
    </source>
</evidence>
<feature type="transmembrane region" description="Helical" evidence="17">
    <location>
        <begin position="177"/>
        <end position="199"/>
    </location>
</feature>
<feature type="transmembrane region" description="Helical" evidence="17">
    <location>
        <begin position="417"/>
        <end position="440"/>
    </location>
</feature>
<evidence type="ECO:0000256" key="11">
    <source>
        <dbReference type="ARBA" id="ARBA00022989"/>
    </source>
</evidence>
<keyword evidence="11 17" id="KW-1133">Transmembrane helix</keyword>
<keyword evidence="14 17" id="KW-0496">Mitochondrion</keyword>
<evidence type="ECO:0000256" key="4">
    <source>
        <dbReference type="ARBA" id="ARBA00012944"/>
    </source>
</evidence>
<keyword evidence="7 17" id="KW-0679">Respiratory chain</keyword>
<keyword evidence="13 17" id="KW-0830">Ubiquinone</keyword>
<comment type="subcellular location">
    <subcellularLocation>
        <location evidence="2 17">Mitochondrion membrane</location>
        <topology evidence="2 17">Multi-pass membrane protein</topology>
    </subcellularLocation>
</comment>
<dbReference type="EMBL" id="EU427334">
    <property type="protein sequence ID" value="ABZ01990.1"/>
    <property type="molecule type" value="Genomic_DNA"/>
</dbReference>
<evidence type="ECO:0000259" key="19">
    <source>
        <dbReference type="Pfam" id="PF01059"/>
    </source>
</evidence>
<feature type="transmembrane region" description="Helical" evidence="17">
    <location>
        <begin position="107"/>
        <end position="128"/>
    </location>
</feature>
<feature type="transmembrane region" description="Helical" evidence="17">
    <location>
        <begin position="338"/>
        <end position="356"/>
    </location>
</feature>
<keyword evidence="12 17" id="KW-0520">NAD</keyword>
<keyword evidence="15 17" id="KW-0472">Membrane</keyword>
<evidence type="ECO:0000256" key="6">
    <source>
        <dbReference type="ARBA" id="ARBA00022448"/>
    </source>
</evidence>
<feature type="transmembrane region" description="Helical" evidence="17">
    <location>
        <begin position="140"/>
        <end position="165"/>
    </location>
</feature>
<evidence type="ECO:0000256" key="1">
    <source>
        <dbReference type="ARBA" id="ARBA00003257"/>
    </source>
</evidence>
<dbReference type="GO" id="GO:0048039">
    <property type="term" value="F:ubiquinone binding"/>
    <property type="evidence" value="ECO:0007669"/>
    <property type="project" value="TreeGrafter"/>
</dbReference>
<sequence length="441" mass="51241">MMKFILFSIFLTPLLYNYWIFMYSLMMFCLIYIYFMNCNIFNFLCSDLFVIDLVSFSFSSLMCWITFLMLLASYNIYSNNEMPIEFTFILLLLFLVLLISFSLDNLFLFYLFFEMSIIPVIFLIFGWGYQPERLHAGYYLLFYTMTASLPLLLSLFYLFSVTFTFNFYLINLKLNDYLLISLMLAFLVKMPMFFLHFWLPKAHVEAPISGSMILAAILLKLGGYGLYRIYMLSPYSFYSFSYLFIIIGLLSSIIIGLQCLYQLDMKSLIAYSSVAHMGLVLCGIMGFNNYGFAGSMILMIGHAFCSSALFCLANISYERVHSRSLFINKGVLGMSPNLSLIWFLFCAFNMAAPPSLNLLGEVFIINSVISWCWDLFILLMLSSFFSCCYSIYMYSVINHGYSYSSSIFIPPAVLREYMLLIFHLIPLNILVFNFEVYPLFV</sequence>
<keyword evidence="8 17" id="KW-0812">Transmembrane</keyword>
<comment type="function">
    <text evidence="17">Core subunit of the mitochondrial membrane respiratory chain NADH dehydrogenase (Complex I) which catalyzes electron transfer from NADH through the respiratory chain, using ubiquinone as an electron acceptor. Essential for the catalytic activity and assembly of complex I.</text>
</comment>
<feature type="transmembrane region" description="Helical" evidence="17">
    <location>
        <begin position="293"/>
        <end position="317"/>
    </location>
</feature>
<name>B7SM96_COPBI</name>
<evidence type="ECO:0000259" key="18">
    <source>
        <dbReference type="Pfam" id="PF00361"/>
    </source>
</evidence>
<dbReference type="RefSeq" id="YP_002734953.1">
    <property type="nucleotide sequence ID" value="NC_012449.1"/>
</dbReference>
<dbReference type="GO" id="GO:0008137">
    <property type="term" value="F:NADH dehydrogenase (ubiquinone) activity"/>
    <property type="evidence" value="ECO:0007669"/>
    <property type="project" value="UniProtKB-UniRule"/>
</dbReference>
<evidence type="ECO:0000256" key="7">
    <source>
        <dbReference type="ARBA" id="ARBA00022660"/>
    </source>
</evidence>
<evidence type="ECO:0000256" key="15">
    <source>
        <dbReference type="ARBA" id="ARBA00023136"/>
    </source>
</evidence>
<dbReference type="EC" id="7.1.1.2" evidence="4 17"/>
<comment type="similarity">
    <text evidence="3 17">Belongs to the complex I subunit 4 family.</text>
</comment>
<dbReference type="GO" id="GO:0031966">
    <property type="term" value="C:mitochondrial membrane"/>
    <property type="evidence" value="ECO:0007669"/>
    <property type="project" value="UniProtKB-SubCell"/>
</dbReference>
<evidence type="ECO:0000256" key="16">
    <source>
        <dbReference type="ARBA" id="ARBA00049551"/>
    </source>
</evidence>
<dbReference type="Pfam" id="PF00361">
    <property type="entry name" value="Proton_antipo_M"/>
    <property type="match status" value="1"/>
</dbReference>
<evidence type="ECO:0000256" key="14">
    <source>
        <dbReference type="ARBA" id="ARBA00023128"/>
    </source>
</evidence>
<dbReference type="InterPro" id="IPR000260">
    <property type="entry name" value="NADH4_N"/>
</dbReference>
<proteinExistence type="inferred from homology"/>
<dbReference type="GO" id="GO:0015990">
    <property type="term" value="P:electron transport coupled proton transport"/>
    <property type="evidence" value="ECO:0007669"/>
    <property type="project" value="TreeGrafter"/>
</dbReference>
<evidence type="ECO:0000313" key="20">
    <source>
        <dbReference type="EMBL" id="ABZ01990.1"/>
    </source>
</evidence>
<dbReference type="PRINTS" id="PR01437">
    <property type="entry name" value="NUOXDRDTASE4"/>
</dbReference>